<dbReference type="eggNOG" id="ENOG502ZNHD">
    <property type="taxonomic scope" value="Bacteria"/>
</dbReference>
<dbReference type="STRING" id="572480.Arnit_0974"/>
<proteinExistence type="predicted"/>
<dbReference type="AlphaFoldDB" id="D5V356"/>
<dbReference type="EMBL" id="CP001999">
    <property type="protein sequence ID" value="ADG92638.1"/>
    <property type="molecule type" value="Genomic_DNA"/>
</dbReference>
<sequence precursor="true">MKEQRRSFIKKALGTSAVLAATGVTAAIASSNEKSASNGVVVGKSPKKEILYRQTPEWEAFYKSSN</sequence>
<dbReference type="OrthoDB" id="5373165at2"/>
<dbReference type="Proteomes" id="UP000000939">
    <property type="component" value="Chromosome"/>
</dbReference>
<dbReference type="KEGG" id="ant:Arnit_0974"/>
<protein>
    <recommendedName>
        <fullName evidence="4">Tat pathway signal protein</fullName>
    </recommendedName>
</protein>
<feature type="signal peptide" evidence="1">
    <location>
        <begin position="1"/>
        <end position="26"/>
    </location>
</feature>
<reference evidence="2 3" key="1">
    <citation type="journal article" date="2010" name="Stand. Genomic Sci.">
        <title>Complete genome sequence of Arcobacter nitrofigilis type strain (CI).</title>
        <authorList>
            <person name="Pati A."/>
            <person name="Gronow S."/>
            <person name="Lapidus A."/>
            <person name="Copeland A."/>
            <person name="Glavina Del Rio T."/>
            <person name="Nolan M."/>
            <person name="Lucas S."/>
            <person name="Tice H."/>
            <person name="Cheng J.F."/>
            <person name="Han C."/>
            <person name="Chertkov O."/>
            <person name="Bruce D."/>
            <person name="Tapia R."/>
            <person name="Goodwin L."/>
            <person name="Pitluck S."/>
            <person name="Liolios K."/>
            <person name="Ivanova N."/>
            <person name="Mavromatis K."/>
            <person name="Chen A."/>
            <person name="Palaniappan K."/>
            <person name="Land M."/>
            <person name="Hauser L."/>
            <person name="Chang Y.J."/>
            <person name="Jeffries C.D."/>
            <person name="Detter J.C."/>
            <person name="Rohde M."/>
            <person name="Goker M."/>
            <person name="Bristow J."/>
            <person name="Eisen J.A."/>
            <person name="Markowitz V."/>
            <person name="Hugenholtz P."/>
            <person name="Klenk H.P."/>
            <person name="Kyrpides N.C."/>
        </authorList>
    </citation>
    <scope>NUCLEOTIDE SEQUENCE [LARGE SCALE GENOMIC DNA]</scope>
    <source>
        <strain evidence="3">ATCC 33309 / DSM 7299 / CCUG 15893 / LMG 7604 / NCTC 12251 / CI</strain>
    </source>
</reference>
<keyword evidence="3" id="KW-1185">Reference proteome</keyword>
<accession>D5V356</accession>
<dbReference type="HOGENOM" id="CLU_202476_0_0_7"/>
<keyword evidence="1" id="KW-0732">Signal</keyword>
<evidence type="ECO:0008006" key="4">
    <source>
        <dbReference type="Google" id="ProtNLM"/>
    </source>
</evidence>
<evidence type="ECO:0000313" key="2">
    <source>
        <dbReference type="EMBL" id="ADG92638.1"/>
    </source>
</evidence>
<feature type="chain" id="PRO_5003078030" description="Tat pathway signal protein" evidence="1">
    <location>
        <begin position="27"/>
        <end position="66"/>
    </location>
</feature>
<evidence type="ECO:0000256" key="1">
    <source>
        <dbReference type="SAM" id="SignalP"/>
    </source>
</evidence>
<evidence type="ECO:0000313" key="3">
    <source>
        <dbReference type="Proteomes" id="UP000000939"/>
    </source>
</evidence>
<gene>
    <name evidence="2" type="ordered locus">Arnit_0974</name>
</gene>
<organism evidence="2 3">
    <name type="scientific">Arcobacter nitrofigilis (strain ATCC 33309 / DSM 7299 / CCUG 15893 / LMG 7604 / NCTC 12251 / CI)</name>
    <name type="common">Campylobacter nitrofigilis</name>
    <dbReference type="NCBI Taxonomy" id="572480"/>
    <lineage>
        <taxon>Bacteria</taxon>
        <taxon>Pseudomonadati</taxon>
        <taxon>Campylobacterota</taxon>
        <taxon>Epsilonproteobacteria</taxon>
        <taxon>Campylobacterales</taxon>
        <taxon>Arcobacteraceae</taxon>
        <taxon>Arcobacter</taxon>
    </lineage>
</organism>
<dbReference type="PROSITE" id="PS51318">
    <property type="entry name" value="TAT"/>
    <property type="match status" value="1"/>
</dbReference>
<dbReference type="InterPro" id="IPR006311">
    <property type="entry name" value="TAT_signal"/>
</dbReference>
<name>D5V356_ARCNC</name>